<organism evidence="3 4">
    <name type="scientific">Bacillus phage Eldridge</name>
    <dbReference type="NCBI Taxonomy" id="1776293"/>
    <lineage>
        <taxon>Viruses</taxon>
        <taxon>Duplodnaviria</taxon>
        <taxon>Heunggongvirae</taxon>
        <taxon>Uroviricota</taxon>
        <taxon>Caudoviricetes</taxon>
        <taxon>Herelleviridae</taxon>
        <taxon>Bastillevirinae</taxon>
        <taxon>Eldridgevirus</taxon>
        <taxon>Eldridgevirus eldridge</taxon>
    </lineage>
</organism>
<dbReference type="InterPro" id="IPR012334">
    <property type="entry name" value="Pectin_lyas_fold"/>
</dbReference>
<dbReference type="EMBL" id="KU253712">
    <property type="protein sequence ID" value="AMB18632.1"/>
    <property type="molecule type" value="Genomic_DNA"/>
</dbReference>
<dbReference type="GO" id="GO:0044423">
    <property type="term" value="C:virion component"/>
    <property type="evidence" value="ECO:0007669"/>
    <property type="project" value="UniProtKB-KW"/>
</dbReference>
<gene>
    <name evidence="3" type="ORF">Eldridge_049</name>
</gene>
<keyword evidence="4" id="KW-1185">Reference proteome</keyword>
<evidence type="ECO:0000313" key="3">
    <source>
        <dbReference type="EMBL" id="AMB18632.1"/>
    </source>
</evidence>
<evidence type="ECO:0000313" key="4">
    <source>
        <dbReference type="Proteomes" id="UP000204502"/>
    </source>
</evidence>
<dbReference type="GO" id="GO:0051701">
    <property type="term" value="P:biological process involved in interaction with host"/>
    <property type="evidence" value="ECO:0007669"/>
    <property type="project" value="UniProtKB-ARBA"/>
</dbReference>
<dbReference type="SUPFAM" id="SSF51126">
    <property type="entry name" value="Pectin lyase-like"/>
    <property type="match status" value="1"/>
</dbReference>
<sequence>MSNLFRDNLYESFPDPNKQIEELEDQVVNVVDQASNAASDLAQRAVNILYPPPPLVAPKGDGVTDDRLAIQAIIDSGVAAIYVPDRTFLVSHNGQTYTGKGTGVGLKLRSNLRIYGVGTIKYKGGQAGNLAVMSSITDTIENCHIEGVTIDGNKANLNAGASVSNAVMFGAKNCSYINVKSIDASYCGLMFRGAGTENNIIERCNVTNSSYIGIQCQNHNIVKILHNTVRDSGDNGIDIEGNDSAGGLLNRGYGKQIIIQGNVVNNANSGIFIESAGEVIVNSNHVYNTNVGAFINRINSGSYMNGITSNHFINMPWQSGVAYKAGDRIVTGSKLYECTVAGTASVAPSHTSGTASDGTLTWKWLRTFPSNYGMRFNNNVGDGQVVGNQIRGFLYGVRCVSAASYLTFDANYFSDIEKYLFAPATAANSFIKSQIGVNYYKGSQTGGFPKTMAPTTESPSYSSRVLNVGIKPALSLETNAVLRDTFYYKTGNTDSTRSGWGGAYAIFNSGETKVYIPGAGLVVGEYVKINGTFYYVQANSSSEITIRTADTKAAGDFTATVNGNYSVQVYSAGEYTALIAD</sequence>
<protein>
    <submittedName>
        <fullName evidence="3">Uncharacterized protein</fullName>
    </submittedName>
</protein>
<dbReference type="Gene3D" id="2.160.20.10">
    <property type="entry name" value="Single-stranded right-handed beta-helix, Pectin lyase-like"/>
    <property type="match status" value="1"/>
</dbReference>
<reference evidence="3 4" key="1">
    <citation type="journal article" date="2016" name="Genome Announc.">
        <title>Complete Genome Sequence of Bacillus megaterium Bacteriophage Eldridge.</title>
        <authorList>
            <person name="Reveille A.M."/>
            <person name="Eldridge K.A."/>
            <person name="Temple L.M."/>
        </authorList>
    </citation>
    <scope>NUCLEOTIDE SEQUENCE [LARGE SCALE GENOMIC DNA]</scope>
</reference>
<dbReference type="InterPro" id="IPR011050">
    <property type="entry name" value="Pectin_lyase_fold/virulence"/>
</dbReference>
<dbReference type="Proteomes" id="UP000204502">
    <property type="component" value="Segment"/>
</dbReference>
<dbReference type="GeneID" id="28801711"/>
<evidence type="ECO:0000256" key="2">
    <source>
        <dbReference type="ARBA" id="ARBA00022844"/>
    </source>
</evidence>
<keyword evidence="2" id="KW-0946">Virion</keyword>
<dbReference type="KEGG" id="vg:28801711"/>
<dbReference type="InterPro" id="IPR006626">
    <property type="entry name" value="PbH1"/>
</dbReference>
<proteinExistence type="predicted"/>
<dbReference type="GO" id="GO:0019058">
    <property type="term" value="P:viral life cycle"/>
    <property type="evidence" value="ECO:0007669"/>
    <property type="project" value="UniProtKB-ARBA"/>
</dbReference>
<dbReference type="SMART" id="SM00710">
    <property type="entry name" value="PbH1"/>
    <property type="match status" value="6"/>
</dbReference>
<evidence type="ECO:0000256" key="1">
    <source>
        <dbReference type="ARBA" id="ARBA00004328"/>
    </source>
</evidence>
<name>A0A0Y0AMI7_9CAUD</name>
<comment type="subcellular location">
    <subcellularLocation>
        <location evidence="1">Virion</location>
    </subcellularLocation>
</comment>
<dbReference type="RefSeq" id="YP_009274756.1">
    <property type="nucleotide sequence ID" value="NC_030920.1"/>
</dbReference>
<dbReference type="CDD" id="cd12214">
    <property type="entry name" value="ChiA1_BD"/>
    <property type="match status" value="1"/>
</dbReference>
<accession>A0A0Y0AMI7</accession>